<comment type="function">
    <text evidence="7">May be involved in cell wall biosynthesis.</text>
</comment>
<evidence type="ECO:0000313" key="8">
    <source>
        <dbReference type="EMBL" id="RDY06944.1"/>
    </source>
</evidence>
<evidence type="ECO:0000256" key="1">
    <source>
        <dbReference type="ARBA" id="ARBA00010481"/>
    </source>
</evidence>
<evidence type="ECO:0000313" key="9">
    <source>
        <dbReference type="Proteomes" id="UP000257109"/>
    </source>
</evidence>
<reference evidence="8" key="1">
    <citation type="submission" date="2018-05" db="EMBL/GenBank/DDBJ databases">
        <title>Draft genome of Mucuna pruriens seed.</title>
        <authorList>
            <person name="Nnadi N.E."/>
            <person name="Vos R."/>
            <person name="Hasami M.H."/>
            <person name="Devisetty U.K."/>
            <person name="Aguiy J.C."/>
        </authorList>
    </citation>
    <scope>NUCLEOTIDE SEQUENCE [LARGE SCALE GENOMIC DNA]</scope>
    <source>
        <strain evidence="8">JCA_2017</strain>
    </source>
</reference>
<feature type="non-terminal residue" evidence="8">
    <location>
        <position position="1"/>
    </location>
</feature>
<organism evidence="8 9">
    <name type="scientific">Mucuna pruriens</name>
    <name type="common">Velvet bean</name>
    <name type="synonym">Dolichos pruriens</name>
    <dbReference type="NCBI Taxonomy" id="157652"/>
    <lineage>
        <taxon>Eukaryota</taxon>
        <taxon>Viridiplantae</taxon>
        <taxon>Streptophyta</taxon>
        <taxon>Embryophyta</taxon>
        <taxon>Tracheophyta</taxon>
        <taxon>Spermatophyta</taxon>
        <taxon>Magnoliopsida</taxon>
        <taxon>eudicotyledons</taxon>
        <taxon>Gunneridae</taxon>
        <taxon>Pentapetalae</taxon>
        <taxon>rosids</taxon>
        <taxon>fabids</taxon>
        <taxon>Fabales</taxon>
        <taxon>Fabaceae</taxon>
        <taxon>Papilionoideae</taxon>
        <taxon>50 kb inversion clade</taxon>
        <taxon>NPAAA clade</taxon>
        <taxon>indigoferoid/millettioid clade</taxon>
        <taxon>Phaseoleae</taxon>
        <taxon>Mucuna</taxon>
    </lineage>
</organism>
<evidence type="ECO:0000256" key="6">
    <source>
        <dbReference type="ARBA" id="ARBA00023316"/>
    </source>
</evidence>
<evidence type="ECO:0000256" key="5">
    <source>
        <dbReference type="ARBA" id="ARBA00023180"/>
    </source>
</evidence>
<dbReference type="AlphaFoldDB" id="A0A371HW65"/>
<comment type="caution">
    <text evidence="8">The sequence shown here is derived from an EMBL/GenBank/DDBJ whole genome shotgun (WGS) entry which is preliminary data.</text>
</comment>
<comment type="similarity">
    <text evidence="1 7">Belongs to the glycosyltransferase 37 family.</text>
</comment>
<gene>
    <name evidence="8" type="primary">FUT1</name>
    <name evidence="8" type="ORF">CR513_09018</name>
</gene>
<accession>A0A371HW65</accession>
<keyword evidence="4 7" id="KW-0333">Golgi apparatus</keyword>
<comment type="subcellular location">
    <subcellularLocation>
        <location evidence="7">Golgi apparatus</location>
        <location evidence="7">Golgi stack membrane</location>
        <topology evidence="7">Single-pass type II membrane protein</topology>
    </subcellularLocation>
</comment>
<dbReference type="EC" id="2.4.1.-" evidence="7"/>
<dbReference type="GO" id="GO:0071555">
    <property type="term" value="P:cell wall organization"/>
    <property type="evidence" value="ECO:0007669"/>
    <property type="project" value="UniProtKB-UniRule"/>
</dbReference>
<evidence type="ECO:0000256" key="4">
    <source>
        <dbReference type="ARBA" id="ARBA00023034"/>
    </source>
</evidence>
<dbReference type="GO" id="GO:0008107">
    <property type="term" value="F:galactoside 2-alpha-L-fucosyltransferase activity"/>
    <property type="evidence" value="ECO:0007669"/>
    <property type="project" value="InterPro"/>
</dbReference>
<dbReference type="GO" id="GO:0032580">
    <property type="term" value="C:Golgi cisterna membrane"/>
    <property type="evidence" value="ECO:0007669"/>
    <property type="project" value="UniProtKB-SubCell"/>
</dbReference>
<keyword evidence="5" id="KW-0325">Glycoprotein</keyword>
<dbReference type="EMBL" id="QJKJ01001577">
    <property type="protein sequence ID" value="RDY06944.1"/>
    <property type="molecule type" value="Genomic_DNA"/>
</dbReference>
<proteinExistence type="inferred from homology"/>
<evidence type="ECO:0000256" key="7">
    <source>
        <dbReference type="RuleBase" id="RU367004"/>
    </source>
</evidence>
<keyword evidence="9" id="KW-1185">Reference proteome</keyword>
<name>A0A371HW65_MUCPR</name>
<sequence length="78" mass="8847">MESNNKSFPSTKWLLGLKAGFFYYEVHLLNAIQRIGLQLKLFNPVSTPHQAIMDLVLSCTLKNKILSQIDLQNPLSCI</sequence>
<dbReference type="Proteomes" id="UP000257109">
    <property type="component" value="Unassembled WGS sequence"/>
</dbReference>
<evidence type="ECO:0000256" key="3">
    <source>
        <dbReference type="ARBA" id="ARBA00022679"/>
    </source>
</evidence>
<keyword evidence="2 7" id="KW-0328">Glycosyltransferase</keyword>
<dbReference type="InterPro" id="IPR004938">
    <property type="entry name" value="XG_FTase"/>
</dbReference>
<evidence type="ECO:0000256" key="2">
    <source>
        <dbReference type="ARBA" id="ARBA00022676"/>
    </source>
</evidence>
<keyword evidence="6 7" id="KW-0961">Cell wall biogenesis/degradation</keyword>
<dbReference type="Pfam" id="PF03254">
    <property type="entry name" value="XG_FTase"/>
    <property type="match status" value="1"/>
</dbReference>
<protein>
    <recommendedName>
        <fullName evidence="7">Fucosyltransferase</fullName>
        <ecNumber evidence="7">2.4.1.-</ecNumber>
    </recommendedName>
</protein>
<dbReference type="GO" id="GO:0042546">
    <property type="term" value="P:cell wall biogenesis"/>
    <property type="evidence" value="ECO:0007669"/>
    <property type="project" value="InterPro"/>
</dbReference>
<keyword evidence="3 7" id="KW-0808">Transferase</keyword>